<dbReference type="Proteomes" id="UP000054729">
    <property type="component" value="Unassembled WGS sequence"/>
</dbReference>
<evidence type="ECO:0000313" key="1">
    <source>
        <dbReference type="EMBL" id="KTD76282.1"/>
    </source>
</evidence>
<organism evidence="1 2">
    <name type="scientific">Legionella waltersii</name>
    <dbReference type="NCBI Taxonomy" id="66969"/>
    <lineage>
        <taxon>Bacteria</taxon>
        <taxon>Pseudomonadati</taxon>
        <taxon>Pseudomonadota</taxon>
        <taxon>Gammaproteobacteria</taxon>
        <taxon>Legionellales</taxon>
        <taxon>Legionellaceae</taxon>
        <taxon>Legionella</taxon>
    </lineage>
</organism>
<proteinExistence type="predicted"/>
<name>A0A0W1A4N3_9GAMM</name>
<dbReference type="PATRIC" id="fig|66969.6.peg.2187"/>
<keyword evidence="2" id="KW-1185">Reference proteome</keyword>
<sequence length="303" mass="34144">MWNKLSLFSDSVSNSKSLKIDDFDRAYREMVLFAYQNRFNRVADAKLYLLIQGINLEGIVKIYSALKLGGMLEISVRDAIFSPVGCGDVANAFCQTITGDTMNPSKSCRQQSLTELSLEIETDLPKLIRINIPGHSYVMLACEKTAEGILGYIYQSNVADGMEDNSFSLAAWLMDKRSRKTNLSMHVKLLSELLSPTVFNEKKASIYRQLYIATPIIPVKTPADMQTIISYINTCPTFNFTSKRISAEQMMKNLEQIKAMAFQSSEESMQSLDEFIEISNQELYSDVLMPNQNAKNNLTSSYS</sequence>
<comment type="caution">
    <text evidence="1">The sequence shown here is derived from an EMBL/GenBank/DDBJ whole genome shotgun (WGS) entry which is preliminary data.</text>
</comment>
<evidence type="ECO:0000313" key="2">
    <source>
        <dbReference type="Proteomes" id="UP000054729"/>
    </source>
</evidence>
<reference evidence="1 2" key="1">
    <citation type="submission" date="2015-11" db="EMBL/GenBank/DDBJ databases">
        <title>Genomic analysis of 38 Legionella species identifies large and diverse effector repertoires.</title>
        <authorList>
            <person name="Burstein D."/>
            <person name="Amaro F."/>
            <person name="Zusman T."/>
            <person name="Lifshitz Z."/>
            <person name="Cohen O."/>
            <person name="Gilbert J.A."/>
            <person name="Pupko T."/>
            <person name="Shuman H.A."/>
            <person name="Segal G."/>
        </authorList>
    </citation>
    <scope>NUCLEOTIDE SEQUENCE [LARGE SCALE GENOMIC DNA]</scope>
    <source>
        <strain evidence="1 2">ATCC 51914</strain>
    </source>
</reference>
<dbReference type="RefSeq" id="WP_065235667.1">
    <property type="nucleotide sequence ID" value="NZ_CAAAIQ010000020.1"/>
</dbReference>
<dbReference type="AlphaFoldDB" id="A0A0W1A4N3"/>
<dbReference type="EMBL" id="LNZB01000051">
    <property type="protein sequence ID" value="KTD76282.1"/>
    <property type="molecule type" value="Genomic_DNA"/>
</dbReference>
<accession>A0A0W1A4N3</accession>
<protein>
    <submittedName>
        <fullName evidence="1">Uncharacterized protein</fullName>
    </submittedName>
</protein>
<gene>
    <name evidence="1" type="ORF">Lwal_2004</name>
</gene>